<evidence type="ECO:0000313" key="1">
    <source>
        <dbReference type="EMBL" id="CAD1481028.1"/>
    </source>
</evidence>
<comment type="caution">
    <text evidence="1">The sequence shown here is derived from an EMBL/GenBank/DDBJ whole genome shotgun (WGS) entry which is preliminary data.</text>
</comment>
<accession>A0A6V7HKI4</accession>
<sequence length="51" mass="5635">VPTISEPLNTRIDLAAFFARITLNCPPHGHLENLSLKTPCTRLIASTFQDT</sequence>
<dbReference type="AlphaFoldDB" id="A0A6V7HKI4"/>
<proteinExistence type="predicted"/>
<feature type="non-terminal residue" evidence="1">
    <location>
        <position position="51"/>
    </location>
</feature>
<dbReference type="Proteomes" id="UP000752696">
    <property type="component" value="Unassembled WGS sequence"/>
</dbReference>
<reference evidence="1" key="1">
    <citation type="submission" date="2020-07" db="EMBL/GenBank/DDBJ databases">
        <authorList>
            <person name="Nazaruddin N."/>
        </authorList>
    </citation>
    <scope>NUCLEOTIDE SEQUENCE</scope>
</reference>
<gene>
    <name evidence="1" type="ORF">MHI_LOCUS977741</name>
</gene>
<dbReference type="EMBL" id="CAJDYZ010013354">
    <property type="protein sequence ID" value="CAD1481028.1"/>
    <property type="molecule type" value="Genomic_DNA"/>
</dbReference>
<name>A0A6V7HKI4_9HYME</name>
<feature type="non-terminal residue" evidence="1">
    <location>
        <position position="1"/>
    </location>
</feature>
<organism evidence="1 2">
    <name type="scientific">Heterotrigona itama</name>
    <dbReference type="NCBI Taxonomy" id="395501"/>
    <lineage>
        <taxon>Eukaryota</taxon>
        <taxon>Metazoa</taxon>
        <taxon>Ecdysozoa</taxon>
        <taxon>Arthropoda</taxon>
        <taxon>Hexapoda</taxon>
        <taxon>Insecta</taxon>
        <taxon>Pterygota</taxon>
        <taxon>Neoptera</taxon>
        <taxon>Endopterygota</taxon>
        <taxon>Hymenoptera</taxon>
        <taxon>Apocrita</taxon>
        <taxon>Aculeata</taxon>
        <taxon>Apoidea</taxon>
        <taxon>Anthophila</taxon>
        <taxon>Apidae</taxon>
        <taxon>Heterotrigona</taxon>
    </lineage>
</organism>
<protein>
    <submittedName>
        <fullName evidence="1">Uncharacterized protein</fullName>
    </submittedName>
</protein>
<evidence type="ECO:0000313" key="2">
    <source>
        <dbReference type="Proteomes" id="UP000752696"/>
    </source>
</evidence>
<keyword evidence="2" id="KW-1185">Reference proteome</keyword>